<feature type="non-terminal residue" evidence="1">
    <location>
        <position position="1"/>
    </location>
</feature>
<accession>A0A5J4X075</accession>
<dbReference type="Proteomes" id="UP000324800">
    <property type="component" value="Unassembled WGS sequence"/>
</dbReference>
<comment type="caution">
    <text evidence="1">The sequence shown here is derived from an EMBL/GenBank/DDBJ whole genome shotgun (WGS) entry which is preliminary data.</text>
</comment>
<reference evidence="1 2" key="1">
    <citation type="submission" date="2019-03" db="EMBL/GenBank/DDBJ databases">
        <title>Single cell metagenomics reveals metabolic interactions within the superorganism composed of flagellate Streblomastix strix and complex community of Bacteroidetes bacteria on its surface.</title>
        <authorList>
            <person name="Treitli S.C."/>
            <person name="Kolisko M."/>
            <person name="Husnik F."/>
            <person name="Keeling P."/>
            <person name="Hampl V."/>
        </authorList>
    </citation>
    <scope>NUCLEOTIDE SEQUENCE [LARGE SCALE GENOMIC DNA]</scope>
    <source>
        <strain evidence="1">ST1C</strain>
    </source>
</reference>
<evidence type="ECO:0000313" key="2">
    <source>
        <dbReference type="Proteomes" id="UP000324800"/>
    </source>
</evidence>
<evidence type="ECO:0000313" key="1">
    <source>
        <dbReference type="EMBL" id="KAA6400463.1"/>
    </source>
</evidence>
<dbReference type="AlphaFoldDB" id="A0A5J4X075"/>
<proteinExistence type="predicted"/>
<evidence type="ECO:0008006" key="3">
    <source>
        <dbReference type="Google" id="ProtNLM"/>
    </source>
</evidence>
<gene>
    <name evidence="1" type="ORF">EZS28_004002</name>
</gene>
<dbReference type="EMBL" id="SNRW01000557">
    <property type="protein sequence ID" value="KAA6400463.1"/>
    <property type="molecule type" value="Genomic_DNA"/>
</dbReference>
<protein>
    <recommendedName>
        <fullName evidence="3">DDE-1 domain-containing protein</fullName>
    </recommendedName>
</protein>
<organism evidence="1 2">
    <name type="scientific">Streblomastix strix</name>
    <dbReference type="NCBI Taxonomy" id="222440"/>
    <lineage>
        <taxon>Eukaryota</taxon>
        <taxon>Metamonada</taxon>
        <taxon>Preaxostyla</taxon>
        <taxon>Oxymonadida</taxon>
        <taxon>Streblomastigidae</taxon>
        <taxon>Streblomastix</taxon>
    </lineage>
</organism>
<name>A0A5J4X075_9EUKA</name>
<sequence>SAAYLQKLVSKAGKPSRETPSRQRFDEQDERVFIAELIERFNQGSPSILSHLWNEVTEKYCKSREETRMNVIMEDVNNYRGELDTKIVRLPNWAVWALDECGAQDWPDAKPMLMLVPSSATEAQCFYIVKRNGALHSVLLCINLSGERIIPLIVTMRKTLNAEVAVHGLRINIDIVIMYVKKKYVIGELMNRFLREIYVPSINNTKAERNANSSLEDQSQAAVIARLLSTTKSAITPSKNRAAFSRAGIDLQIVGGALVACMVENEWNIRVQELIHEDD</sequence>
<dbReference type="OrthoDB" id="5396311at2759"/>